<protein>
    <submittedName>
        <fullName evidence="1">Uncharacterized protein</fullName>
    </submittedName>
</protein>
<dbReference type="EMBL" id="BDGG01000001">
    <property type="protein sequence ID" value="GAU90705.1"/>
    <property type="molecule type" value="Genomic_DNA"/>
</dbReference>
<evidence type="ECO:0000313" key="2">
    <source>
        <dbReference type="Proteomes" id="UP000186922"/>
    </source>
</evidence>
<dbReference type="Proteomes" id="UP000186922">
    <property type="component" value="Unassembled WGS sequence"/>
</dbReference>
<evidence type="ECO:0000313" key="1">
    <source>
        <dbReference type="EMBL" id="GAU90705.1"/>
    </source>
</evidence>
<gene>
    <name evidence="1" type="primary">RvY_03084-1</name>
    <name evidence="1" type="synonym">RvY_03084.1</name>
    <name evidence="1" type="ORF">RvY_03084</name>
</gene>
<sequence>MPASPPADARDVITQRGLIRFMCDRSDINEQERNHMFSTTLEKYVALTNEHQETNRAISAPQ</sequence>
<name>A0A1D1UQM1_RAMVA</name>
<comment type="caution">
    <text evidence="1">The sequence shown here is derived from an EMBL/GenBank/DDBJ whole genome shotgun (WGS) entry which is preliminary data.</text>
</comment>
<organism evidence="1 2">
    <name type="scientific">Ramazzottius varieornatus</name>
    <name type="common">Water bear</name>
    <name type="synonym">Tardigrade</name>
    <dbReference type="NCBI Taxonomy" id="947166"/>
    <lineage>
        <taxon>Eukaryota</taxon>
        <taxon>Metazoa</taxon>
        <taxon>Ecdysozoa</taxon>
        <taxon>Tardigrada</taxon>
        <taxon>Eutardigrada</taxon>
        <taxon>Parachela</taxon>
        <taxon>Hypsibioidea</taxon>
        <taxon>Ramazzottiidae</taxon>
        <taxon>Ramazzottius</taxon>
    </lineage>
</organism>
<proteinExistence type="predicted"/>
<dbReference type="AlphaFoldDB" id="A0A1D1UQM1"/>
<keyword evidence="2" id="KW-1185">Reference proteome</keyword>
<accession>A0A1D1UQM1</accession>
<reference evidence="1 2" key="1">
    <citation type="journal article" date="2016" name="Nat. Commun.">
        <title>Extremotolerant tardigrade genome and improved radiotolerance of human cultured cells by tardigrade-unique protein.</title>
        <authorList>
            <person name="Hashimoto T."/>
            <person name="Horikawa D.D."/>
            <person name="Saito Y."/>
            <person name="Kuwahara H."/>
            <person name="Kozuka-Hata H."/>
            <person name="Shin-I T."/>
            <person name="Minakuchi Y."/>
            <person name="Ohishi K."/>
            <person name="Motoyama A."/>
            <person name="Aizu T."/>
            <person name="Enomoto A."/>
            <person name="Kondo K."/>
            <person name="Tanaka S."/>
            <person name="Hara Y."/>
            <person name="Koshikawa S."/>
            <person name="Sagara H."/>
            <person name="Miura T."/>
            <person name="Yokobori S."/>
            <person name="Miyagawa K."/>
            <person name="Suzuki Y."/>
            <person name="Kubo T."/>
            <person name="Oyama M."/>
            <person name="Kohara Y."/>
            <person name="Fujiyama A."/>
            <person name="Arakawa K."/>
            <person name="Katayama T."/>
            <person name="Toyoda A."/>
            <person name="Kunieda T."/>
        </authorList>
    </citation>
    <scope>NUCLEOTIDE SEQUENCE [LARGE SCALE GENOMIC DNA]</scope>
    <source>
        <strain evidence="1 2">YOKOZUNA-1</strain>
    </source>
</reference>